<reference evidence="3" key="1">
    <citation type="journal article" date="2013" name="Genetics">
        <title>The draft genome and transcriptome of Panagrellus redivivus are shaped by the harsh demands of a free-living lifestyle.</title>
        <authorList>
            <person name="Srinivasan J."/>
            <person name="Dillman A.R."/>
            <person name="Macchietto M.G."/>
            <person name="Heikkinen L."/>
            <person name="Lakso M."/>
            <person name="Fracchia K.M."/>
            <person name="Antoshechkin I."/>
            <person name="Mortazavi A."/>
            <person name="Wong G."/>
            <person name="Sternberg P.W."/>
        </authorList>
    </citation>
    <scope>NUCLEOTIDE SEQUENCE [LARGE SCALE GENOMIC DNA]</scope>
    <source>
        <strain evidence="3">MT8872</strain>
    </source>
</reference>
<dbReference type="WBParaSite" id="Pan_g794.t1">
    <property type="protein sequence ID" value="Pan_g794.t1"/>
    <property type="gene ID" value="Pan_g794"/>
</dbReference>
<organism evidence="3 4">
    <name type="scientific">Panagrellus redivivus</name>
    <name type="common">Microworm</name>
    <dbReference type="NCBI Taxonomy" id="6233"/>
    <lineage>
        <taxon>Eukaryota</taxon>
        <taxon>Metazoa</taxon>
        <taxon>Ecdysozoa</taxon>
        <taxon>Nematoda</taxon>
        <taxon>Chromadorea</taxon>
        <taxon>Rhabditida</taxon>
        <taxon>Tylenchina</taxon>
        <taxon>Panagrolaimomorpha</taxon>
        <taxon>Panagrolaimoidea</taxon>
        <taxon>Panagrolaimidae</taxon>
        <taxon>Panagrellus</taxon>
    </lineage>
</organism>
<accession>A0A7E4W7B8</accession>
<evidence type="ECO:0000313" key="3">
    <source>
        <dbReference type="Proteomes" id="UP000492821"/>
    </source>
</evidence>
<protein>
    <submittedName>
        <fullName evidence="4">Fungal_trans domain-containing protein</fullName>
    </submittedName>
</protein>
<dbReference type="Pfam" id="PF26288">
    <property type="entry name" value="WHD_lin-66"/>
    <property type="match status" value="1"/>
</dbReference>
<evidence type="ECO:0000259" key="2">
    <source>
        <dbReference type="Pfam" id="PF26288"/>
    </source>
</evidence>
<proteinExistence type="predicted"/>
<sequence length="554" mass="60888">MSFQPAVMDNGVIPFPPFKVPLNMPSNVIRGCGKLTWLSSKAGLIAAISPSPSTVSFQLKDFCDQGVTDLTTVLRTGFVLSFQALPSETNDWIANHVQPLTEQDLKTIQEMPDQEINLEQFDQGGNSNRDPYSIEMESQSIVYLLQLFMQARSNIIPLSNLHSRISNSGNDELYRYIGSSSLKRRQFIERRSYIFGLTENDAVYLQPPEIYSTVCMLAGFLLCRGGSAYSDQLFSYFHANNNISRLMKEGISNHRSRFVEFLNLHPFVFSPFPAKFCCSVRRSIPYFDYVKFIKTHFPMYMLPNVQKNISYCNTSSVAVMQPYGSNGYGPSVPMMSDDPLTPGPRTPTSSWTANDPLNTMGAPAAGVVPPLSAAMPPSSRSAITSMPPLMNGASSNDFGITHADVFSTASPPLGDFKSQRSHDIGVQASGDTPIGMNVNCTCKCNCGGGRVLKDAERRDENGFIPFYNPLPLQSLPLSGGNNSPTHDISPPGGFDDKQFFSRPIKIEKGTFSAAPGGPVSRTTSSSQTPIDETKQAFDPFAFHAFEPKLRSLKL</sequence>
<reference evidence="4" key="2">
    <citation type="submission" date="2020-10" db="UniProtKB">
        <authorList>
            <consortium name="WormBaseParasite"/>
        </authorList>
    </citation>
    <scope>IDENTIFICATION</scope>
</reference>
<dbReference type="PANTHER" id="PTHR36949">
    <property type="entry name" value="PROTEIN CBR-LIN-66"/>
    <property type="match status" value="1"/>
</dbReference>
<keyword evidence="3" id="KW-1185">Reference proteome</keyword>
<dbReference type="InterPro" id="IPR058991">
    <property type="entry name" value="Lin-66-like_WHD"/>
</dbReference>
<feature type="region of interest" description="Disordered" evidence="1">
    <location>
        <begin position="509"/>
        <end position="530"/>
    </location>
</feature>
<dbReference type="AlphaFoldDB" id="A0A7E4W7B8"/>
<name>A0A7E4W7B8_PANRE</name>
<dbReference type="GO" id="GO:0010629">
    <property type="term" value="P:negative regulation of gene expression"/>
    <property type="evidence" value="ECO:0007669"/>
    <property type="project" value="TreeGrafter"/>
</dbReference>
<feature type="domain" description="Lin-66-like winged helix" evidence="2">
    <location>
        <begin position="126"/>
        <end position="207"/>
    </location>
</feature>
<feature type="compositionally biased region" description="Polar residues" evidence="1">
    <location>
        <begin position="520"/>
        <end position="530"/>
    </location>
</feature>
<dbReference type="Proteomes" id="UP000492821">
    <property type="component" value="Unassembled WGS sequence"/>
</dbReference>
<dbReference type="GO" id="GO:0005737">
    <property type="term" value="C:cytoplasm"/>
    <property type="evidence" value="ECO:0007669"/>
    <property type="project" value="TreeGrafter"/>
</dbReference>
<evidence type="ECO:0000256" key="1">
    <source>
        <dbReference type="SAM" id="MobiDB-lite"/>
    </source>
</evidence>
<dbReference type="PANTHER" id="PTHR36949:SF1">
    <property type="entry name" value="ANAPHASE-PROMOTING COMPLEX SUBUNIT 1-RELATED"/>
    <property type="match status" value="1"/>
</dbReference>
<evidence type="ECO:0000313" key="4">
    <source>
        <dbReference type="WBParaSite" id="Pan_g794.t1"/>
    </source>
</evidence>